<dbReference type="Proteomes" id="UP000621510">
    <property type="component" value="Unassembled WGS sequence"/>
</dbReference>
<proteinExistence type="predicted"/>
<dbReference type="Gene3D" id="3.10.450.50">
    <property type="match status" value="1"/>
</dbReference>
<sequence length="131" mass="14458">MTDTGRPLAEAAVDRYFGAIAARDAAAWAANFAPDGQSEDPVGGEPVIGRKALQDFQQSIFDAFPVMILTPRSRYFGANQAAVMWTCHVEVDARIADFDGVNTYEVDEEGRITRQKAFWDMASVQRRLARG</sequence>
<evidence type="ECO:0000313" key="2">
    <source>
        <dbReference type="EMBL" id="MBL1120075.1"/>
    </source>
</evidence>
<comment type="caution">
    <text evidence="2">The sequence shown here is derived from an EMBL/GenBank/DDBJ whole genome shotgun (WGS) entry which is preliminary data.</text>
</comment>
<accession>A0ABS1Q6R6</accession>
<dbReference type="RefSeq" id="WP_201857846.1">
    <property type="nucleotide sequence ID" value="NZ_JAERRG010000042.1"/>
</dbReference>
<dbReference type="InterPro" id="IPR032710">
    <property type="entry name" value="NTF2-like_dom_sf"/>
</dbReference>
<dbReference type="InterPro" id="IPR037401">
    <property type="entry name" value="SnoaL-like"/>
</dbReference>
<evidence type="ECO:0000259" key="1">
    <source>
        <dbReference type="Pfam" id="PF12680"/>
    </source>
</evidence>
<evidence type="ECO:0000313" key="3">
    <source>
        <dbReference type="Proteomes" id="UP000621510"/>
    </source>
</evidence>
<name>A0ABS1Q6R6_9ACTN</name>
<dbReference type="EMBL" id="JAERRG010000042">
    <property type="protein sequence ID" value="MBL1120075.1"/>
    <property type="molecule type" value="Genomic_DNA"/>
</dbReference>
<reference evidence="2 3" key="1">
    <citation type="submission" date="2021-01" db="EMBL/GenBank/DDBJ databases">
        <title>WGS of actinomycetes isolated from Thailand.</title>
        <authorList>
            <person name="Thawai C."/>
        </authorList>
    </citation>
    <scope>NUCLEOTIDE SEQUENCE [LARGE SCALE GENOMIC DNA]</scope>
    <source>
        <strain evidence="2 3">CA3R110</strain>
    </source>
</reference>
<dbReference type="Pfam" id="PF12680">
    <property type="entry name" value="SnoaL_2"/>
    <property type="match status" value="1"/>
</dbReference>
<keyword evidence="3" id="KW-1185">Reference proteome</keyword>
<feature type="domain" description="SnoaL-like" evidence="1">
    <location>
        <begin position="13"/>
        <end position="114"/>
    </location>
</feature>
<gene>
    <name evidence="2" type="ORF">JK364_48460</name>
</gene>
<organism evidence="2 3">
    <name type="scientific">Streptomyces endocoffeicus</name>
    <dbReference type="NCBI Taxonomy" id="2898945"/>
    <lineage>
        <taxon>Bacteria</taxon>
        <taxon>Bacillati</taxon>
        <taxon>Actinomycetota</taxon>
        <taxon>Actinomycetes</taxon>
        <taxon>Kitasatosporales</taxon>
        <taxon>Streptomycetaceae</taxon>
        <taxon>Streptomyces</taxon>
    </lineage>
</organism>
<protein>
    <submittedName>
        <fullName evidence="2">Nuclear transport factor 2 family protein</fullName>
    </submittedName>
</protein>
<dbReference type="SUPFAM" id="SSF54427">
    <property type="entry name" value="NTF2-like"/>
    <property type="match status" value="1"/>
</dbReference>